<dbReference type="GO" id="GO:0009055">
    <property type="term" value="F:electron transfer activity"/>
    <property type="evidence" value="ECO:0007669"/>
    <property type="project" value="InterPro"/>
</dbReference>
<feature type="domain" description="Cytochrome c" evidence="10">
    <location>
        <begin position="59"/>
        <end position="161"/>
    </location>
</feature>
<dbReference type="Pfam" id="PF00034">
    <property type="entry name" value="Cytochrom_C"/>
    <property type="match status" value="1"/>
</dbReference>
<feature type="binding site" description="covalent" evidence="8">
    <location>
        <position position="227"/>
    </location>
    <ligand>
        <name>heme c</name>
        <dbReference type="ChEBI" id="CHEBI:61717"/>
        <label>2</label>
    </ligand>
</feature>
<proteinExistence type="predicted"/>
<keyword evidence="4" id="KW-0732">Signal</keyword>
<evidence type="ECO:0000313" key="11">
    <source>
        <dbReference type="EMBL" id="SIS77541.1"/>
    </source>
</evidence>
<evidence type="ECO:0000256" key="6">
    <source>
        <dbReference type="ARBA" id="ARBA00023002"/>
    </source>
</evidence>
<dbReference type="GO" id="GO:0004130">
    <property type="term" value="F:cytochrome-c peroxidase activity"/>
    <property type="evidence" value="ECO:0007669"/>
    <property type="project" value="TreeGrafter"/>
</dbReference>
<protein>
    <submittedName>
        <fullName evidence="11">Cytochrome c peroxidase</fullName>
    </submittedName>
</protein>
<dbReference type="PANTHER" id="PTHR30600">
    <property type="entry name" value="CYTOCHROME C PEROXIDASE-RELATED"/>
    <property type="match status" value="1"/>
</dbReference>
<evidence type="ECO:0000256" key="9">
    <source>
        <dbReference type="PIRSR" id="PIRSR000294-2"/>
    </source>
</evidence>
<dbReference type="InterPro" id="IPR009056">
    <property type="entry name" value="Cyt_c-like_dom"/>
</dbReference>
<keyword evidence="3 9" id="KW-0479">Metal-binding</keyword>
<dbReference type="InterPro" id="IPR036909">
    <property type="entry name" value="Cyt_c-like_dom_sf"/>
</dbReference>
<dbReference type="Pfam" id="PF03150">
    <property type="entry name" value="CCP_MauG"/>
    <property type="match status" value="1"/>
</dbReference>
<keyword evidence="6" id="KW-0560">Oxidoreductase</keyword>
<feature type="binding site" description="covalent" evidence="8">
    <location>
        <position position="81"/>
    </location>
    <ligand>
        <name>heme c</name>
        <dbReference type="ChEBI" id="CHEBI:61717"/>
        <label>1</label>
    </ligand>
</feature>
<dbReference type="InterPro" id="IPR051395">
    <property type="entry name" value="Cytochrome_c_Peroxidase/MauG"/>
</dbReference>
<keyword evidence="5" id="KW-0574">Periplasm</keyword>
<evidence type="ECO:0000256" key="1">
    <source>
        <dbReference type="ARBA" id="ARBA00004418"/>
    </source>
</evidence>
<dbReference type="EMBL" id="FTOV01000002">
    <property type="protein sequence ID" value="SIS77541.1"/>
    <property type="molecule type" value="Genomic_DNA"/>
</dbReference>
<feature type="binding site" description="covalent" evidence="8">
    <location>
        <position position="224"/>
    </location>
    <ligand>
        <name>heme c</name>
        <dbReference type="ChEBI" id="CHEBI:61717"/>
        <label>2</label>
    </ligand>
</feature>
<evidence type="ECO:0000256" key="8">
    <source>
        <dbReference type="PIRSR" id="PIRSR000294-1"/>
    </source>
</evidence>
<dbReference type="PROSITE" id="PS51007">
    <property type="entry name" value="CYTC"/>
    <property type="match status" value="2"/>
</dbReference>
<organism evidence="11 12">
    <name type="scientific">Chryseobacterium gambrini</name>
    <dbReference type="NCBI Taxonomy" id="373672"/>
    <lineage>
        <taxon>Bacteria</taxon>
        <taxon>Pseudomonadati</taxon>
        <taxon>Bacteroidota</taxon>
        <taxon>Flavobacteriia</taxon>
        <taxon>Flavobacteriales</taxon>
        <taxon>Weeksellaceae</taxon>
        <taxon>Chryseobacterium group</taxon>
        <taxon>Chryseobacterium</taxon>
    </lineage>
</organism>
<evidence type="ECO:0000313" key="12">
    <source>
        <dbReference type="Proteomes" id="UP000185781"/>
    </source>
</evidence>
<dbReference type="PANTHER" id="PTHR30600:SF10">
    <property type="entry name" value="BLL6722 PROTEIN"/>
    <property type="match status" value="1"/>
</dbReference>
<dbReference type="GO" id="GO:0020037">
    <property type="term" value="F:heme binding"/>
    <property type="evidence" value="ECO:0007669"/>
    <property type="project" value="InterPro"/>
</dbReference>
<evidence type="ECO:0000259" key="10">
    <source>
        <dbReference type="PROSITE" id="PS51007"/>
    </source>
</evidence>
<dbReference type="PIRSF" id="PIRSF000294">
    <property type="entry name" value="Cytochrome-c_peroxidase"/>
    <property type="match status" value="1"/>
</dbReference>
<evidence type="ECO:0000256" key="4">
    <source>
        <dbReference type="ARBA" id="ARBA00022729"/>
    </source>
</evidence>
<keyword evidence="7 9" id="KW-0408">Iron</keyword>
<dbReference type="AlphaFoldDB" id="A0A1N7LV13"/>
<gene>
    <name evidence="11" type="ORF">SAMN05421785_102512</name>
</gene>
<evidence type="ECO:0000256" key="7">
    <source>
        <dbReference type="ARBA" id="ARBA00023004"/>
    </source>
</evidence>
<dbReference type="SUPFAM" id="SSF46626">
    <property type="entry name" value="Cytochrome c"/>
    <property type="match status" value="2"/>
</dbReference>
<evidence type="ECO:0000256" key="5">
    <source>
        <dbReference type="ARBA" id="ARBA00022764"/>
    </source>
</evidence>
<comment type="PTM">
    <text evidence="8">Binds 2 heme groups per subunit.</text>
</comment>
<keyword evidence="11" id="KW-0575">Peroxidase</keyword>
<reference evidence="11 12" key="1">
    <citation type="submission" date="2017-01" db="EMBL/GenBank/DDBJ databases">
        <authorList>
            <person name="Mah S.A."/>
            <person name="Swanson W.J."/>
            <person name="Moy G.W."/>
            <person name="Vacquier V.D."/>
        </authorList>
    </citation>
    <scope>NUCLEOTIDE SEQUENCE [LARGE SCALE GENOMIC DNA]</scope>
    <source>
        <strain evidence="11 12">DSM 18014</strain>
    </source>
</reference>
<dbReference type="GO" id="GO:0042597">
    <property type="term" value="C:periplasmic space"/>
    <property type="evidence" value="ECO:0007669"/>
    <property type="project" value="UniProtKB-SubCell"/>
</dbReference>
<evidence type="ECO:0000256" key="2">
    <source>
        <dbReference type="ARBA" id="ARBA00022617"/>
    </source>
</evidence>
<feature type="domain" description="Cytochrome c" evidence="10">
    <location>
        <begin position="211"/>
        <end position="333"/>
    </location>
</feature>
<sequence>MNNDKGKFHLMRGMQKYILAFLFLIPLLAFTFKDLYTLYIPEYFPKPVYDFKKEPLTKEKVELGRVLFYDPVLSKDGTVSCASCHTSYNAFAHTDHALSHGIGDSIGKRNAPALFNLAWQKDFMWDGAVNHIEVQALAPISDKKEMAESIENVVKKLQAKKLYRTLFYKAFSDSTVTGQHLLKAIAQFQLTLISADSKYDQVKKGKESFTEQEQKGYEIFKQNCHSCHQEPLFSSYQFAANGLPMDSYLKDVGRMGVTRQKKDSLMFKIPSLRNLSYSYPYMHDGRFTRLSQVINHYTNGIQQNSKVSKEFRKKIILTDHEKVDLIAFLLTLNDREFVKNQNFQFPKEILLPSEGK</sequence>
<dbReference type="Proteomes" id="UP000185781">
    <property type="component" value="Unassembled WGS sequence"/>
</dbReference>
<feature type="binding site" description="covalent" evidence="8">
    <location>
        <position position="84"/>
    </location>
    <ligand>
        <name>heme c</name>
        <dbReference type="ChEBI" id="CHEBI:61717"/>
        <label>1</label>
    </ligand>
</feature>
<feature type="binding site" description="axial binding residue" evidence="9">
    <location>
        <position position="85"/>
    </location>
    <ligand>
        <name>heme c</name>
        <dbReference type="ChEBI" id="CHEBI:61717"/>
        <label>1</label>
    </ligand>
    <ligandPart>
        <name>Fe</name>
        <dbReference type="ChEBI" id="CHEBI:18248"/>
    </ligandPart>
</feature>
<name>A0A1N7LV13_9FLAO</name>
<dbReference type="RefSeq" id="WP_228427506.1">
    <property type="nucleotide sequence ID" value="NZ_FTOV01000002.1"/>
</dbReference>
<dbReference type="Gene3D" id="1.10.760.10">
    <property type="entry name" value="Cytochrome c-like domain"/>
    <property type="match status" value="2"/>
</dbReference>
<dbReference type="GO" id="GO:0046872">
    <property type="term" value="F:metal ion binding"/>
    <property type="evidence" value="ECO:0007669"/>
    <property type="project" value="UniProtKB-KW"/>
</dbReference>
<evidence type="ECO:0000256" key="3">
    <source>
        <dbReference type="ARBA" id="ARBA00022723"/>
    </source>
</evidence>
<dbReference type="STRING" id="373672.SAMN05421785_102512"/>
<dbReference type="InterPro" id="IPR004852">
    <property type="entry name" value="Di-haem_cyt_c_peroxidsae"/>
</dbReference>
<comment type="cofactor">
    <cofactor evidence="8">
        <name>heme</name>
        <dbReference type="ChEBI" id="CHEBI:30413"/>
    </cofactor>
    <text evidence="8">Binds 2 heme groups.</text>
</comment>
<accession>A0A1N7LV13</accession>
<comment type="subcellular location">
    <subcellularLocation>
        <location evidence="1">Periplasm</location>
    </subcellularLocation>
</comment>
<keyword evidence="2 8" id="KW-0349">Heme</keyword>
<dbReference type="InterPro" id="IPR026259">
    <property type="entry name" value="MauG/Cytc_peroxidase"/>
</dbReference>
<feature type="binding site" description="axial binding residue" evidence="9">
    <location>
        <position position="228"/>
    </location>
    <ligand>
        <name>heme c</name>
        <dbReference type="ChEBI" id="CHEBI:61717"/>
        <label>2</label>
    </ligand>
    <ligandPart>
        <name>Fe</name>
        <dbReference type="ChEBI" id="CHEBI:18248"/>
    </ligandPart>
</feature>